<dbReference type="RefSeq" id="WP_092410496.1">
    <property type="nucleotide sequence ID" value="NZ_FOVF01000038.1"/>
</dbReference>
<dbReference type="Proteomes" id="UP000198575">
    <property type="component" value="Unassembled WGS sequence"/>
</dbReference>
<evidence type="ECO:0000256" key="4">
    <source>
        <dbReference type="ARBA" id="ARBA00022491"/>
    </source>
</evidence>
<dbReference type="InterPro" id="IPR018490">
    <property type="entry name" value="cNMP-bd_dom_sf"/>
</dbReference>
<keyword evidence="5" id="KW-0021">Allosteric enzyme</keyword>
<evidence type="ECO:0000256" key="12">
    <source>
        <dbReference type="ARBA" id="ARBA00031697"/>
    </source>
</evidence>
<dbReference type="InterPro" id="IPR014710">
    <property type="entry name" value="RmlC-like_jellyroll"/>
</dbReference>
<dbReference type="STRING" id="578942.SAMN05216289_13810"/>
<dbReference type="Gene3D" id="1.10.10.10">
    <property type="entry name" value="Winged helix-like DNA-binding domain superfamily/Winged helix DNA-binding domain"/>
    <property type="match status" value="1"/>
</dbReference>
<evidence type="ECO:0000259" key="14">
    <source>
        <dbReference type="PROSITE" id="PS51063"/>
    </source>
</evidence>
<accession>A0A1I5AHN4</accession>
<proteinExistence type="predicted"/>
<dbReference type="GO" id="GO:0005829">
    <property type="term" value="C:cytosol"/>
    <property type="evidence" value="ECO:0007669"/>
    <property type="project" value="TreeGrafter"/>
</dbReference>
<keyword evidence="4" id="KW-0678">Repressor</keyword>
<comment type="subcellular location">
    <subcellularLocation>
        <location evidence="1">Cytoplasm</location>
    </subcellularLocation>
</comment>
<evidence type="ECO:0000256" key="2">
    <source>
        <dbReference type="ARBA" id="ARBA00011738"/>
    </source>
</evidence>
<feature type="domain" description="HTH crp-type" evidence="14">
    <location>
        <begin position="167"/>
        <end position="240"/>
    </location>
</feature>
<dbReference type="Gene3D" id="2.60.120.10">
    <property type="entry name" value="Jelly Rolls"/>
    <property type="match status" value="1"/>
</dbReference>
<evidence type="ECO:0000256" key="7">
    <source>
        <dbReference type="ARBA" id="ARBA00023015"/>
    </source>
</evidence>
<evidence type="ECO:0000256" key="11">
    <source>
        <dbReference type="ARBA" id="ARBA00023163"/>
    </source>
</evidence>
<evidence type="ECO:0000256" key="3">
    <source>
        <dbReference type="ARBA" id="ARBA00020769"/>
    </source>
</evidence>
<dbReference type="InterPro" id="IPR000595">
    <property type="entry name" value="cNMP-bd_dom"/>
</dbReference>
<dbReference type="Pfam" id="PF13545">
    <property type="entry name" value="HTH_Crp_2"/>
    <property type="match status" value="1"/>
</dbReference>
<dbReference type="PANTHER" id="PTHR24567">
    <property type="entry name" value="CRP FAMILY TRANSCRIPTIONAL REGULATORY PROTEIN"/>
    <property type="match status" value="1"/>
</dbReference>
<keyword evidence="10" id="KW-0010">Activator</keyword>
<dbReference type="GO" id="GO:0003824">
    <property type="term" value="F:catalytic activity"/>
    <property type="evidence" value="ECO:0007669"/>
    <property type="project" value="UniProtKB-KW"/>
</dbReference>
<gene>
    <name evidence="15" type="ORF">SAMN05216289_13810</name>
</gene>
<keyword evidence="9" id="KW-0238">DNA-binding</keyword>
<protein>
    <recommendedName>
        <fullName evidence="3">CRP-like protein Clp</fullName>
    </recommendedName>
    <alternativeName>
        <fullName evidence="12">Catabolite activation-like protein</fullName>
    </alternativeName>
</protein>
<keyword evidence="11" id="KW-0804">Transcription</keyword>
<comment type="subunit">
    <text evidence="2">Homodimer.</text>
</comment>
<keyword evidence="16" id="KW-1185">Reference proteome</keyword>
<evidence type="ECO:0000256" key="8">
    <source>
        <dbReference type="ARBA" id="ARBA00023026"/>
    </source>
</evidence>
<dbReference type="CDD" id="cd00092">
    <property type="entry name" value="HTH_CRP"/>
    <property type="match status" value="1"/>
</dbReference>
<name>A0A1I5AHN4_9GAMM</name>
<dbReference type="PRINTS" id="PR00034">
    <property type="entry name" value="HTHCRP"/>
</dbReference>
<organism evidence="15 16">
    <name type="scientific">Dokdonella immobilis</name>
    <dbReference type="NCBI Taxonomy" id="578942"/>
    <lineage>
        <taxon>Bacteria</taxon>
        <taxon>Pseudomonadati</taxon>
        <taxon>Pseudomonadota</taxon>
        <taxon>Gammaproteobacteria</taxon>
        <taxon>Lysobacterales</taxon>
        <taxon>Rhodanobacteraceae</taxon>
        <taxon>Dokdonella</taxon>
    </lineage>
</organism>
<dbReference type="InterPro" id="IPR036390">
    <property type="entry name" value="WH_DNA-bd_sf"/>
</dbReference>
<evidence type="ECO:0000256" key="6">
    <source>
        <dbReference type="ARBA" id="ARBA00022636"/>
    </source>
</evidence>
<evidence type="ECO:0000259" key="13">
    <source>
        <dbReference type="PROSITE" id="PS50042"/>
    </source>
</evidence>
<dbReference type="SUPFAM" id="SSF46785">
    <property type="entry name" value="Winged helix' DNA-binding domain"/>
    <property type="match status" value="1"/>
</dbReference>
<dbReference type="GO" id="GO:0003677">
    <property type="term" value="F:DNA binding"/>
    <property type="evidence" value="ECO:0007669"/>
    <property type="project" value="UniProtKB-KW"/>
</dbReference>
<evidence type="ECO:0000313" key="16">
    <source>
        <dbReference type="Proteomes" id="UP000198575"/>
    </source>
</evidence>
<evidence type="ECO:0000256" key="9">
    <source>
        <dbReference type="ARBA" id="ARBA00023125"/>
    </source>
</evidence>
<feature type="domain" description="Cyclic nucleotide-binding" evidence="13">
    <location>
        <begin position="58"/>
        <end position="110"/>
    </location>
</feature>
<keyword evidence="6" id="KW-0973">c-di-GMP</keyword>
<evidence type="ECO:0000313" key="15">
    <source>
        <dbReference type="EMBL" id="SFN61943.1"/>
    </source>
</evidence>
<dbReference type="PANTHER" id="PTHR24567:SF75">
    <property type="entry name" value="FUMARATE AND NITRATE REDUCTION REGULATORY PROTEIN"/>
    <property type="match status" value="1"/>
</dbReference>
<dbReference type="InterPro" id="IPR012318">
    <property type="entry name" value="HTH_CRP"/>
</dbReference>
<evidence type="ECO:0000256" key="10">
    <source>
        <dbReference type="ARBA" id="ARBA00023159"/>
    </source>
</evidence>
<evidence type="ECO:0000256" key="1">
    <source>
        <dbReference type="ARBA" id="ARBA00004496"/>
    </source>
</evidence>
<dbReference type="SMART" id="SM00100">
    <property type="entry name" value="cNMP"/>
    <property type="match status" value="1"/>
</dbReference>
<dbReference type="InterPro" id="IPR036388">
    <property type="entry name" value="WH-like_DNA-bd_sf"/>
</dbReference>
<reference evidence="15 16" key="1">
    <citation type="submission" date="2016-10" db="EMBL/GenBank/DDBJ databases">
        <authorList>
            <person name="de Groot N.N."/>
        </authorList>
    </citation>
    <scope>NUCLEOTIDE SEQUENCE [LARGE SCALE GENOMIC DNA]</scope>
    <source>
        <strain evidence="15 16">CGMCC 1.7659</strain>
    </source>
</reference>
<dbReference type="CDD" id="cd00038">
    <property type="entry name" value="CAP_ED"/>
    <property type="match status" value="1"/>
</dbReference>
<keyword evidence="7" id="KW-0805">Transcription regulation</keyword>
<dbReference type="SMART" id="SM00419">
    <property type="entry name" value="HTH_CRP"/>
    <property type="match status" value="1"/>
</dbReference>
<dbReference type="FunFam" id="1.10.10.10:FF:000028">
    <property type="entry name" value="Fumarate/nitrate reduction transcriptional regulator Fnr"/>
    <property type="match status" value="1"/>
</dbReference>
<dbReference type="PROSITE" id="PS50042">
    <property type="entry name" value="CNMP_BINDING_3"/>
    <property type="match status" value="1"/>
</dbReference>
<dbReference type="InterPro" id="IPR050397">
    <property type="entry name" value="Env_Response_Regulators"/>
</dbReference>
<keyword evidence="8" id="KW-0843">Virulence</keyword>
<dbReference type="SUPFAM" id="SSF51206">
    <property type="entry name" value="cAMP-binding domain-like"/>
    <property type="match status" value="1"/>
</dbReference>
<sequence length="252" mass="27764">MSSIRTIGRFAPPDPGNGDGDAVHFCSTCAFGEVCLPGGYDKPALLELHCLVEHVGPFHAGDPVFRNGDRFESIFAVRAGTVKTSLVDEEGREQVLGFHLPGEMIGLNAIHPARYPCDAIALDTVYLCRFSFPALATLATRMPGIQQQLFRLLSADIGKAALLAGDYNASERMAAFLILLADRFAARGFSPTRFRLSMSRGDIANHLRLAAETVSRVLRRFQDQSLIRVEERDIELLQPDELRQTARCILHP</sequence>
<dbReference type="EMBL" id="FOVF01000038">
    <property type="protein sequence ID" value="SFN61943.1"/>
    <property type="molecule type" value="Genomic_DNA"/>
</dbReference>
<dbReference type="Pfam" id="PF00027">
    <property type="entry name" value="cNMP_binding"/>
    <property type="match status" value="1"/>
</dbReference>
<dbReference type="GO" id="GO:0003700">
    <property type="term" value="F:DNA-binding transcription factor activity"/>
    <property type="evidence" value="ECO:0007669"/>
    <property type="project" value="TreeGrafter"/>
</dbReference>
<dbReference type="OrthoDB" id="7643467at2"/>
<dbReference type="PROSITE" id="PS51063">
    <property type="entry name" value="HTH_CRP_2"/>
    <property type="match status" value="1"/>
</dbReference>
<evidence type="ECO:0000256" key="5">
    <source>
        <dbReference type="ARBA" id="ARBA00022533"/>
    </source>
</evidence>
<dbReference type="AlphaFoldDB" id="A0A1I5AHN4"/>